<dbReference type="AlphaFoldDB" id="A0A450T670"/>
<evidence type="ECO:0000313" key="1">
    <source>
        <dbReference type="EMBL" id="VFJ62206.1"/>
    </source>
</evidence>
<protein>
    <recommendedName>
        <fullName evidence="2">BrnA antitoxin of type II toxin-antitoxin system</fullName>
    </recommendedName>
</protein>
<proteinExistence type="predicted"/>
<dbReference type="EMBL" id="CAADFE010000002">
    <property type="protein sequence ID" value="VFJ62206.1"/>
    <property type="molecule type" value="Genomic_DNA"/>
</dbReference>
<evidence type="ECO:0008006" key="2">
    <source>
        <dbReference type="Google" id="ProtNLM"/>
    </source>
</evidence>
<name>A0A450T670_9GAMM</name>
<reference evidence="1" key="1">
    <citation type="submission" date="2019-02" db="EMBL/GenBank/DDBJ databases">
        <authorList>
            <person name="Gruber-Vodicka R. H."/>
            <person name="Seah K. B. B."/>
        </authorList>
    </citation>
    <scope>NUCLEOTIDE SEQUENCE</scope>
    <source>
        <strain evidence="1">BECK_BZ131</strain>
    </source>
</reference>
<sequence length="85" mass="9951">MKKQYNKALTLEELAKQPDSEIDYSDIPELDESFWDKAKITRPRMGSSIRVSQEVLDFFKTKNPREYTSHMAAVLTAYVRAHQEQ</sequence>
<organism evidence="1">
    <name type="scientific">Candidatus Kentrum sp. FW</name>
    <dbReference type="NCBI Taxonomy" id="2126338"/>
    <lineage>
        <taxon>Bacteria</taxon>
        <taxon>Pseudomonadati</taxon>
        <taxon>Pseudomonadota</taxon>
        <taxon>Gammaproteobacteria</taxon>
        <taxon>Candidatus Kentrum</taxon>
    </lineage>
</organism>
<gene>
    <name evidence="1" type="ORF">BECKFW1821C_GA0114237_10025</name>
</gene>
<accession>A0A450T670</accession>